<keyword evidence="3" id="KW-1185">Reference proteome</keyword>
<feature type="transmembrane region" description="Helical" evidence="1">
    <location>
        <begin position="12"/>
        <end position="34"/>
    </location>
</feature>
<keyword evidence="1" id="KW-1133">Transmembrane helix</keyword>
<evidence type="ECO:0000256" key="1">
    <source>
        <dbReference type="SAM" id="Phobius"/>
    </source>
</evidence>
<dbReference type="Proteomes" id="UP000679691">
    <property type="component" value="Unassembled WGS sequence"/>
</dbReference>
<evidence type="ECO:0000313" key="2">
    <source>
        <dbReference type="EMBL" id="MBP3942849.1"/>
    </source>
</evidence>
<protein>
    <recommendedName>
        <fullName evidence="4">OmpA-like domain-containing protein</fullName>
    </recommendedName>
</protein>
<sequence>MSKKSGGSVFWISFSDLMTSLFFIVLVLFVVTYVDNVNKLRAKEEQLRVYREVEESLKPLKNDNDFFKYEEDYKRFLLAFDVKFSVARAGINETDLENFDETRDKILSAGKKLKAVLDQIVIDANKQNKNHLNKVTYLVVISGYASKLYNADSSPVGMSAEYQLSYARAYSLWKFWLNQDINLEDPKYKGLIDLQIAGNGWGGVGRLSNKEEANQRFIVQVVPKISNQELSN</sequence>
<name>A0A8T4H7L7_9SPHI</name>
<dbReference type="AlphaFoldDB" id="A0A8T4H7L7"/>
<evidence type="ECO:0008006" key="4">
    <source>
        <dbReference type="Google" id="ProtNLM"/>
    </source>
</evidence>
<keyword evidence="1" id="KW-0472">Membrane</keyword>
<gene>
    <name evidence="2" type="ORF">J5U18_04605</name>
</gene>
<comment type="caution">
    <text evidence="2">The sequence shown here is derived from an EMBL/GenBank/DDBJ whole genome shotgun (WGS) entry which is preliminary data.</text>
</comment>
<evidence type="ECO:0000313" key="3">
    <source>
        <dbReference type="Proteomes" id="UP000679691"/>
    </source>
</evidence>
<proteinExistence type="predicted"/>
<reference evidence="2" key="1">
    <citation type="submission" date="2021-03" db="EMBL/GenBank/DDBJ databases">
        <authorList>
            <person name="Lu T."/>
            <person name="Wang Q."/>
            <person name="Han X."/>
        </authorList>
    </citation>
    <scope>NUCLEOTIDE SEQUENCE</scope>
    <source>
        <strain evidence="2">WQ 2009</strain>
    </source>
</reference>
<organism evidence="2 3">
    <name type="scientific">Rhinopithecimicrobium faecis</name>
    <dbReference type="NCBI Taxonomy" id="2820698"/>
    <lineage>
        <taxon>Bacteria</taxon>
        <taxon>Pseudomonadati</taxon>
        <taxon>Bacteroidota</taxon>
        <taxon>Sphingobacteriia</taxon>
        <taxon>Sphingobacteriales</taxon>
        <taxon>Sphingobacteriaceae</taxon>
        <taxon>Rhinopithecimicrobium</taxon>
    </lineage>
</organism>
<dbReference type="EMBL" id="JAGKSB010000004">
    <property type="protein sequence ID" value="MBP3942849.1"/>
    <property type="molecule type" value="Genomic_DNA"/>
</dbReference>
<accession>A0A8T4H7L7</accession>
<keyword evidence="1" id="KW-0812">Transmembrane</keyword>
<dbReference type="RefSeq" id="WP_353546335.1">
    <property type="nucleotide sequence ID" value="NZ_JAGKSB010000004.1"/>
</dbReference>